<organism evidence="3 4">
    <name type="scientific">Marmota monax</name>
    <name type="common">Woodchuck</name>
    <dbReference type="NCBI Taxonomy" id="9995"/>
    <lineage>
        <taxon>Eukaryota</taxon>
        <taxon>Metazoa</taxon>
        <taxon>Chordata</taxon>
        <taxon>Craniata</taxon>
        <taxon>Vertebrata</taxon>
        <taxon>Euteleostomi</taxon>
        <taxon>Mammalia</taxon>
        <taxon>Eutheria</taxon>
        <taxon>Euarchontoglires</taxon>
        <taxon>Glires</taxon>
        <taxon>Rodentia</taxon>
        <taxon>Sciuromorpha</taxon>
        <taxon>Sciuridae</taxon>
        <taxon>Xerinae</taxon>
        <taxon>Marmotini</taxon>
        <taxon>Marmota</taxon>
    </lineage>
</organism>
<proteinExistence type="predicted"/>
<name>A0A5E4BVC8_MARMO</name>
<evidence type="ECO:0000313" key="4">
    <source>
        <dbReference type="Proteomes" id="UP000335636"/>
    </source>
</evidence>
<reference evidence="3 4" key="1">
    <citation type="submission" date="2019-04" db="EMBL/GenBank/DDBJ databases">
        <authorList>
            <person name="Alioto T."/>
            <person name="Alioto T."/>
        </authorList>
    </citation>
    <scope>NUCLEOTIDE SEQUENCE [LARGE SCALE GENOMIC DNA]</scope>
</reference>
<dbReference type="AlphaFoldDB" id="A0A5E4BVC8"/>
<evidence type="ECO:0000256" key="1">
    <source>
        <dbReference type="SAM" id="MobiDB-lite"/>
    </source>
</evidence>
<feature type="compositionally biased region" description="Polar residues" evidence="1">
    <location>
        <begin position="1"/>
        <end position="27"/>
    </location>
</feature>
<gene>
    <name evidence="2" type="ORF">GHT09_007038</name>
    <name evidence="3" type="ORF">MONAX_5E023864</name>
</gene>
<protein>
    <submittedName>
        <fullName evidence="3">Uncharacterized protein</fullName>
    </submittedName>
</protein>
<dbReference type="Proteomes" id="UP000335636">
    <property type="component" value="Unassembled WGS sequence"/>
</dbReference>
<feature type="compositionally biased region" description="Low complexity" evidence="1">
    <location>
        <begin position="79"/>
        <end position="90"/>
    </location>
</feature>
<accession>A0A5E4BVC8</accession>
<dbReference type="Proteomes" id="UP000662637">
    <property type="component" value="Unassembled WGS sequence"/>
</dbReference>
<feature type="region of interest" description="Disordered" evidence="1">
    <location>
        <begin position="1"/>
        <end position="90"/>
    </location>
</feature>
<dbReference type="EMBL" id="CABDUW010000648">
    <property type="protein sequence ID" value="VTJ72889.1"/>
    <property type="molecule type" value="Genomic_DNA"/>
</dbReference>
<evidence type="ECO:0000313" key="3">
    <source>
        <dbReference type="EMBL" id="VTJ72889.1"/>
    </source>
</evidence>
<reference evidence="2" key="2">
    <citation type="submission" date="2020-08" db="EMBL/GenBank/DDBJ databases">
        <authorList>
            <person name="Shumante A."/>
            <person name="Zimin A.V."/>
            <person name="Puiu D."/>
            <person name="Salzberg S.L."/>
        </authorList>
    </citation>
    <scope>NUCLEOTIDE SEQUENCE</scope>
    <source>
        <strain evidence="2">WC2-LM</strain>
        <tissue evidence="2">Liver</tissue>
    </source>
</reference>
<keyword evidence="4" id="KW-1185">Reference proteome</keyword>
<sequence>MFTRATSSQHPSLGTSECQHQPASPNTALFPRERPSGGAARARPRSTPPPRCPRALGSERRRSGIRALLGRWLGGRAAGRGPARGRPASR</sequence>
<evidence type="ECO:0000313" key="2">
    <source>
        <dbReference type="EMBL" id="KAF7481761.1"/>
    </source>
</evidence>
<dbReference type="EMBL" id="WJEC01000676">
    <property type="protein sequence ID" value="KAF7481761.1"/>
    <property type="molecule type" value="Genomic_DNA"/>
</dbReference>